<dbReference type="InterPro" id="IPR036188">
    <property type="entry name" value="FAD/NAD-bd_sf"/>
</dbReference>
<dbReference type="Proteomes" id="UP001197093">
    <property type="component" value="Unassembled WGS sequence"/>
</dbReference>
<dbReference type="Gene3D" id="3.50.50.60">
    <property type="entry name" value="FAD/NAD(P)-binding domain"/>
    <property type="match status" value="2"/>
</dbReference>
<feature type="region of interest" description="Disordered" evidence="1">
    <location>
        <begin position="73"/>
        <end position="96"/>
    </location>
</feature>
<evidence type="ECO:0000313" key="4">
    <source>
        <dbReference type="Proteomes" id="UP001197093"/>
    </source>
</evidence>
<dbReference type="AlphaFoldDB" id="A0AAD4I4C3"/>
<dbReference type="EMBL" id="JAHCVI010000001">
    <property type="protein sequence ID" value="KAG7293115.1"/>
    <property type="molecule type" value="Genomic_DNA"/>
</dbReference>
<dbReference type="Pfam" id="PF01593">
    <property type="entry name" value="Amino_oxidase"/>
    <property type="match status" value="1"/>
</dbReference>
<organism evidence="3 4">
    <name type="scientific">Staphylotrichum longicolle</name>
    <dbReference type="NCBI Taxonomy" id="669026"/>
    <lineage>
        <taxon>Eukaryota</taxon>
        <taxon>Fungi</taxon>
        <taxon>Dikarya</taxon>
        <taxon>Ascomycota</taxon>
        <taxon>Pezizomycotina</taxon>
        <taxon>Sordariomycetes</taxon>
        <taxon>Sordariomycetidae</taxon>
        <taxon>Sordariales</taxon>
        <taxon>Chaetomiaceae</taxon>
        <taxon>Staphylotrichum</taxon>
    </lineage>
</organism>
<reference evidence="3" key="1">
    <citation type="submission" date="2023-02" db="EMBL/GenBank/DDBJ databases">
        <authorList>
            <person name="Palmer J.M."/>
        </authorList>
    </citation>
    <scope>NUCLEOTIDE SEQUENCE</scope>
    <source>
        <strain evidence="3">FW57</strain>
    </source>
</reference>
<dbReference type="SUPFAM" id="SSF51905">
    <property type="entry name" value="FAD/NAD(P)-binding domain"/>
    <property type="match status" value="1"/>
</dbReference>
<feature type="region of interest" description="Disordered" evidence="1">
    <location>
        <begin position="423"/>
        <end position="465"/>
    </location>
</feature>
<evidence type="ECO:0000259" key="2">
    <source>
        <dbReference type="Pfam" id="PF01593"/>
    </source>
</evidence>
<proteinExistence type="predicted"/>
<accession>A0AAD4I4C3</accession>
<evidence type="ECO:0000256" key="1">
    <source>
        <dbReference type="SAM" id="MobiDB-lite"/>
    </source>
</evidence>
<dbReference type="InterPro" id="IPR002937">
    <property type="entry name" value="Amino_oxidase"/>
</dbReference>
<dbReference type="PANTHER" id="PTHR42923:SF3">
    <property type="entry name" value="PROTOPORPHYRINOGEN OXIDASE"/>
    <property type="match status" value="1"/>
</dbReference>
<dbReference type="InterPro" id="IPR050464">
    <property type="entry name" value="Zeta_carotene_desat/Oxidored"/>
</dbReference>
<dbReference type="PANTHER" id="PTHR42923">
    <property type="entry name" value="PROTOPORPHYRINOGEN OXIDASE"/>
    <property type="match status" value="1"/>
</dbReference>
<feature type="compositionally biased region" description="Polar residues" evidence="1">
    <location>
        <begin position="74"/>
        <end position="83"/>
    </location>
</feature>
<protein>
    <recommendedName>
        <fullName evidence="2">Amine oxidase domain-containing protein</fullName>
    </recommendedName>
</protein>
<dbReference type="GO" id="GO:0005743">
    <property type="term" value="C:mitochondrial inner membrane"/>
    <property type="evidence" value="ECO:0007669"/>
    <property type="project" value="TreeGrafter"/>
</dbReference>
<feature type="compositionally biased region" description="Low complexity" evidence="1">
    <location>
        <begin position="436"/>
        <end position="454"/>
    </location>
</feature>
<comment type="caution">
    <text evidence="3">The sequence shown here is derived from an EMBL/GenBank/DDBJ whole genome shotgun (WGS) entry which is preliminary data.</text>
</comment>
<keyword evidence="4" id="KW-1185">Reference proteome</keyword>
<sequence length="622" mass="68113">MYATSRRCIARVPGRTGAKRSFLPTQLRFLSSHGSHGTFATRPPRPTPRPWRFSTPSTTVPVLPVLPVAVPSHSRAQSSTSAAEQERRKAWLAERKGTRRVESTKAYSGRLDRTPSTIAILGGGLTGLTTAYYLTRALPRAKITIYEADTRLGGWIDTEKTSVKTPDGKTADVYFERAARMIKPQTSTGSVPKYDDAVFFDLVSNLNLADELMHSPKGEESVAGFIYYPDHLVGLPSLSKKVLKDPTRAIRAIQRLIAMPLEPLFRDLGPSIMGLFRTQKNPHSLEMFEGRRDMSIGDYYAYRAGSPAIVDKVLSAMIHGITGGDVWKQSMASGFLADSLVPAGNIPITKTRARHADLIMMKMLLGSNETFNLASKYADANALWFRNGFSTLTNALARSLQENPNVTINLDDPATRLRYNENHRQRSCPVHDQNPSASSASSSTRTASSLPSWSHPDPVNRGADSVQGTKLTAEAIEMAKRAVARHLHLAPELAAQAHASAKLCRDCIPQHLVGHRERMKALHNELEWGYKGRLAVAGGSYQNPGVLPLLRAAWDVAAQVAGWQSDGVGQMVMSVGDTGLLRFTRPAKWLTVDRNLLPLRGGSRAWVDSKGTLQSGDEGFGK</sequence>
<evidence type="ECO:0000313" key="3">
    <source>
        <dbReference type="EMBL" id="KAG7293115.1"/>
    </source>
</evidence>
<feature type="domain" description="Amine oxidase" evidence="2">
    <location>
        <begin position="125"/>
        <end position="423"/>
    </location>
</feature>
<name>A0AAD4I4C3_9PEZI</name>
<gene>
    <name evidence="3" type="ORF">NEMBOFW57_003161</name>
</gene>
<feature type="compositionally biased region" description="Basic and acidic residues" evidence="1">
    <location>
        <begin position="84"/>
        <end position="96"/>
    </location>
</feature>
<dbReference type="GO" id="GO:0004729">
    <property type="term" value="F:oxygen-dependent protoporphyrinogen oxidase activity"/>
    <property type="evidence" value="ECO:0007669"/>
    <property type="project" value="TreeGrafter"/>
</dbReference>